<keyword evidence="3" id="KW-1185">Reference proteome</keyword>
<protein>
    <submittedName>
        <fullName evidence="2">Uncharacterized protein</fullName>
    </submittedName>
</protein>
<dbReference type="RefSeq" id="WP_301589149.1">
    <property type="nucleotide sequence ID" value="NZ_JAPFQI010000002.1"/>
</dbReference>
<dbReference type="Proteomes" id="UP001526430">
    <property type="component" value="Unassembled WGS sequence"/>
</dbReference>
<evidence type="ECO:0000313" key="3">
    <source>
        <dbReference type="Proteomes" id="UP001526430"/>
    </source>
</evidence>
<comment type="caution">
    <text evidence="2">The sequence shown here is derived from an EMBL/GenBank/DDBJ whole genome shotgun (WGS) entry which is preliminary data.</text>
</comment>
<reference evidence="2 3" key="1">
    <citation type="submission" date="2022-10" db="EMBL/GenBank/DDBJ databases">
        <title>Roseococcus glaciei nov., sp. nov., isolated from glacier.</title>
        <authorList>
            <person name="Liu Q."/>
            <person name="Xin Y.-H."/>
        </authorList>
    </citation>
    <scope>NUCLEOTIDE SEQUENCE [LARGE SCALE GENOMIC DNA]</scope>
    <source>
        <strain evidence="2 3">MDT2-1-1</strain>
    </source>
</reference>
<gene>
    <name evidence="2" type="ORF">OF850_06620</name>
</gene>
<evidence type="ECO:0000256" key="1">
    <source>
        <dbReference type="SAM" id="MobiDB-lite"/>
    </source>
</evidence>
<feature type="region of interest" description="Disordered" evidence="1">
    <location>
        <begin position="1"/>
        <end position="25"/>
    </location>
</feature>
<evidence type="ECO:0000313" key="2">
    <source>
        <dbReference type="EMBL" id="MCW8085292.1"/>
    </source>
</evidence>
<sequence>MLPGLLSMPPRGGEQSPARMRQAARAGRGIGLQDTVLNHMLRLQESVSNNQETRP</sequence>
<organism evidence="2 3">
    <name type="scientific">Sabulicella glaciei</name>
    <dbReference type="NCBI Taxonomy" id="2984948"/>
    <lineage>
        <taxon>Bacteria</taxon>
        <taxon>Pseudomonadati</taxon>
        <taxon>Pseudomonadota</taxon>
        <taxon>Alphaproteobacteria</taxon>
        <taxon>Acetobacterales</taxon>
        <taxon>Acetobacteraceae</taxon>
        <taxon>Sabulicella</taxon>
    </lineage>
</organism>
<name>A0ABT3NT07_9PROT</name>
<accession>A0ABT3NT07</accession>
<proteinExistence type="predicted"/>
<dbReference type="EMBL" id="JAPFQI010000002">
    <property type="protein sequence ID" value="MCW8085292.1"/>
    <property type="molecule type" value="Genomic_DNA"/>
</dbReference>